<dbReference type="EMBL" id="BJHX01000002">
    <property type="protein sequence ID" value="GDY69449.1"/>
    <property type="molecule type" value="Genomic_DNA"/>
</dbReference>
<dbReference type="Proteomes" id="UP000302139">
    <property type="component" value="Unassembled WGS sequence"/>
</dbReference>
<proteinExistence type="predicted"/>
<comment type="caution">
    <text evidence="3">The sequence shown here is derived from an EMBL/GenBank/DDBJ whole genome shotgun (WGS) entry which is preliminary data.</text>
</comment>
<evidence type="ECO:0000256" key="1">
    <source>
        <dbReference type="SAM" id="MobiDB-lite"/>
    </source>
</evidence>
<reference evidence="3 4" key="1">
    <citation type="submission" date="2019-04" db="EMBL/GenBank/DDBJ databases">
        <title>Draft genome sequences of Streptomyces avermitilis ATCC 31267.</title>
        <authorList>
            <person name="Komaki H."/>
            <person name="Tamura T."/>
            <person name="Hosoyama A."/>
        </authorList>
    </citation>
    <scope>NUCLEOTIDE SEQUENCE [LARGE SCALE GENOMIC DNA]</scope>
    <source>
        <strain evidence="3 4">ATCC 31267</strain>
    </source>
</reference>
<protein>
    <submittedName>
        <fullName evidence="3">Uncharacterized protein</fullName>
    </submittedName>
</protein>
<dbReference type="RefSeq" id="WP_037651151.1">
    <property type="nucleotide sequence ID" value="NZ_BAABTN010000112.1"/>
</dbReference>
<accession>A0A4D4N580</accession>
<evidence type="ECO:0000313" key="2">
    <source>
        <dbReference type="EMBL" id="GDY69449.1"/>
    </source>
</evidence>
<evidence type="ECO:0000313" key="3">
    <source>
        <dbReference type="EMBL" id="GDY79698.1"/>
    </source>
</evidence>
<name>A0A4D4N580_STRAX</name>
<evidence type="ECO:0000313" key="4">
    <source>
        <dbReference type="Proteomes" id="UP000299211"/>
    </source>
</evidence>
<dbReference type="GeneID" id="41537782"/>
<gene>
    <name evidence="2" type="ORF">SAV14893_088420</name>
    <name evidence="3" type="ORF">SAV31267_091830</name>
</gene>
<dbReference type="Proteomes" id="UP000299211">
    <property type="component" value="Unassembled WGS sequence"/>
</dbReference>
<dbReference type="AlphaFoldDB" id="A0A4D4N580"/>
<reference evidence="2 5" key="2">
    <citation type="submission" date="2019-04" db="EMBL/GenBank/DDBJ databases">
        <title>Draft genome sequences of Streptomyces avermitilis NBRC 14893.</title>
        <authorList>
            <person name="Komaki H."/>
            <person name="Tamura T."/>
            <person name="Hosoyama A."/>
        </authorList>
    </citation>
    <scope>NUCLEOTIDE SEQUENCE [LARGE SCALE GENOMIC DNA]</scope>
    <source>
        <strain evidence="2 5">NBRC 14893</strain>
    </source>
</reference>
<dbReference type="EMBL" id="BJHY01000002">
    <property type="protein sequence ID" value="GDY79698.1"/>
    <property type="molecule type" value="Genomic_DNA"/>
</dbReference>
<organism evidence="3 4">
    <name type="scientific">Streptomyces avermitilis</name>
    <dbReference type="NCBI Taxonomy" id="33903"/>
    <lineage>
        <taxon>Bacteria</taxon>
        <taxon>Bacillati</taxon>
        <taxon>Actinomycetota</taxon>
        <taxon>Actinomycetes</taxon>
        <taxon>Kitasatosporales</taxon>
        <taxon>Streptomycetaceae</taxon>
        <taxon>Streptomyces</taxon>
    </lineage>
</organism>
<feature type="region of interest" description="Disordered" evidence="1">
    <location>
        <begin position="128"/>
        <end position="150"/>
    </location>
</feature>
<sequence>MDPISVALLAALAGGAGGELGRQAWVGLTTLVRRPFGRRQGESAQAPAVSTGEAELARLREEPEDAARAQALSTALAVRAVVDTEFSAGLQQWHEQAKLVRTGDGGVRNTISGGTQYGTVLQGRDFSGLSFTASAPPPPAAEGETRSTQD</sequence>
<evidence type="ECO:0000313" key="5">
    <source>
        <dbReference type="Proteomes" id="UP000302139"/>
    </source>
</evidence>